<dbReference type="EMBL" id="CP011509">
    <property type="protein sequence ID" value="AKJ03197.1"/>
    <property type="molecule type" value="Genomic_DNA"/>
</dbReference>
<reference evidence="1 2" key="1">
    <citation type="submission" date="2015-05" db="EMBL/GenBank/DDBJ databases">
        <title>Genome assembly of Archangium gephyra DSM 2261.</title>
        <authorList>
            <person name="Sharma G."/>
            <person name="Subramanian S."/>
        </authorList>
    </citation>
    <scope>NUCLEOTIDE SEQUENCE [LARGE SCALE GENOMIC DNA]</scope>
    <source>
        <strain evidence="1 2">DSM 2261</strain>
    </source>
</reference>
<sequence length="267" mass="29276">MDSDRLERWDFKGTTLEVQAPPGFDFEITLHQAPANYLQGGYRLRTRCDAEPGRAHEVRVRVMAGSEVRYEDAFELTCLEPTRLELVELVHPYAAPGRPGEGRYFVGGAIEAGIALFADTPRGEVWVGGEGLVLTDSRGILRMGEPEHHVRRNSGQILEVAAPGTEPELSFRGASLRLPMEAVLDEGWSLELGTWQGPPGLDYAERTLDAWARGSDGSELRGLQRCAWTTEVPGTEMQDEGCRLHLWGPPAVSGVCVTAYGRTTCGP</sequence>
<gene>
    <name evidence="1" type="ORF">AA314_04823</name>
</gene>
<name>A0AAC8TEP8_9BACT</name>
<dbReference type="AlphaFoldDB" id="A0AAC8TEP8"/>
<evidence type="ECO:0000313" key="2">
    <source>
        <dbReference type="Proteomes" id="UP000035579"/>
    </source>
</evidence>
<proteinExistence type="predicted"/>
<dbReference type="KEGG" id="age:AA314_04823"/>
<dbReference type="Proteomes" id="UP000035579">
    <property type="component" value="Chromosome"/>
</dbReference>
<evidence type="ECO:0000313" key="1">
    <source>
        <dbReference type="EMBL" id="AKJ03197.1"/>
    </source>
</evidence>
<protein>
    <submittedName>
        <fullName evidence="1">Uncharacterized protein</fullName>
    </submittedName>
</protein>
<organism evidence="1 2">
    <name type="scientific">Archangium gephyra</name>
    <dbReference type="NCBI Taxonomy" id="48"/>
    <lineage>
        <taxon>Bacteria</taxon>
        <taxon>Pseudomonadati</taxon>
        <taxon>Myxococcota</taxon>
        <taxon>Myxococcia</taxon>
        <taxon>Myxococcales</taxon>
        <taxon>Cystobacterineae</taxon>
        <taxon>Archangiaceae</taxon>
        <taxon>Archangium</taxon>
    </lineage>
</organism>
<accession>A0AAC8TEP8</accession>